<dbReference type="InterPro" id="IPR039757">
    <property type="entry name" value="EIF2D"/>
</dbReference>
<name>A0A2H6KCC2_9APIC</name>
<keyword evidence="4" id="KW-1185">Reference proteome</keyword>
<dbReference type="Proteomes" id="UP000236319">
    <property type="component" value="Unassembled WGS sequence"/>
</dbReference>
<keyword evidence="3" id="KW-0396">Initiation factor</keyword>
<accession>A0A2H6KCC2</accession>
<dbReference type="InterPro" id="IPR057429">
    <property type="entry name" value="WH_eIF2D"/>
</dbReference>
<dbReference type="SUPFAM" id="SSF55159">
    <property type="entry name" value="eIF1-like"/>
    <property type="match status" value="1"/>
</dbReference>
<dbReference type="InterPro" id="IPR036877">
    <property type="entry name" value="SUI1_dom_sf"/>
</dbReference>
<dbReference type="PROSITE" id="PS50890">
    <property type="entry name" value="PUA"/>
    <property type="match status" value="1"/>
</dbReference>
<organism evidence="3 4">
    <name type="scientific">Babesia ovata</name>
    <dbReference type="NCBI Taxonomy" id="189622"/>
    <lineage>
        <taxon>Eukaryota</taxon>
        <taxon>Sar</taxon>
        <taxon>Alveolata</taxon>
        <taxon>Apicomplexa</taxon>
        <taxon>Aconoidasida</taxon>
        <taxon>Piroplasmida</taxon>
        <taxon>Babesiidae</taxon>
        <taxon>Babesia</taxon>
    </lineage>
</organism>
<dbReference type="InterPro" id="IPR015947">
    <property type="entry name" value="PUA-like_sf"/>
</dbReference>
<dbReference type="VEuPathDB" id="PiroplasmaDB:BOVATA_021340"/>
<dbReference type="Gene3D" id="3.30.780.10">
    <property type="entry name" value="SUI1-like domain"/>
    <property type="match status" value="1"/>
</dbReference>
<evidence type="ECO:0000313" key="4">
    <source>
        <dbReference type="Proteomes" id="UP000236319"/>
    </source>
</evidence>
<dbReference type="OrthoDB" id="199771at2759"/>
<dbReference type="GO" id="GO:0003743">
    <property type="term" value="F:translation initiation factor activity"/>
    <property type="evidence" value="ECO:0007669"/>
    <property type="project" value="UniProtKB-KW"/>
</dbReference>
<keyword evidence="3" id="KW-0648">Protein biosynthesis</keyword>
<feature type="domain" description="SUI1" evidence="2">
    <location>
        <begin position="394"/>
        <end position="448"/>
    </location>
</feature>
<dbReference type="EMBL" id="BDSA01000002">
    <property type="protein sequence ID" value="GBE60641.1"/>
    <property type="molecule type" value="Genomic_DNA"/>
</dbReference>
<proteinExistence type="predicted"/>
<reference evidence="3 4" key="1">
    <citation type="journal article" date="2017" name="BMC Genomics">
        <title>Whole-genome assembly of Babesia ovata and comparative genomics between closely related pathogens.</title>
        <authorList>
            <person name="Yamagishi J."/>
            <person name="Asada M."/>
            <person name="Hakimi H."/>
            <person name="Tanaka T.Q."/>
            <person name="Sugimoto C."/>
            <person name="Kawazu S."/>
        </authorList>
    </citation>
    <scope>NUCLEOTIDE SEQUENCE [LARGE SCALE GENOMIC DNA]</scope>
    <source>
        <strain evidence="3 4">Miyake</strain>
    </source>
</reference>
<dbReference type="PROSITE" id="PS50296">
    <property type="entry name" value="SUI1"/>
    <property type="match status" value="1"/>
</dbReference>
<protein>
    <submittedName>
        <fullName evidence="3">Translation initiation factor sui1</fullName>
    </submittedName>
</protein>
<gene>
    <name evidence="3" type="ORF">BOVATA_021340</name>
</gene>
<dbReference type="Pfam" id="PF26292">
    <property type="entry name" value="PUA_elF2D"/>
    <property type="match status" value="1"/>
</dbReference>
<dbReference type="Gene3D" id="3.10.400.20">
    <property type="match status" value="1"/>
</dbReference>
<dbReference type="InterPro" id="IPR001950">
    <property type="entry name" value="SUI1"/>
</dbReference>
<evidence type="ECO:0000313" key="3">
    <source>
        <dbReference type="EMBL" id="GBE60641.1"/>
    </source>
</evidence>
<dbReference type="RefSeq" id="XP_028866884.1">
    <property type="nucleotide sequence ID" value="XM_029011051.1"/>
</dbReference>
<feature type="compositionally biased region" description="Polar residues" evidence="1">
    <location>
        <begin position="108"/>
        <end position="156"/>
    </location>
</feature>
<dbReference type="Pfam" id="PF25304">
    <property type="entry name" value="WHD_eIF2D"/>
    <property type="match status" value="1"/>
</dbReference>
<dbReference type="GeneID" id="39874411"/>
<dbReference type="Pfam" id="PF01253">
    <property type="entry name" value="SUI1"/>
    <property type="match status" value="1"/>
</dbReference>
<dbReference type="SUPFAM" id="SSF88697">
    <property type="entry name" value="PUA domain-like"/>
    <property type="match status" value="1"/>
</dbReference>
<evidence type="ECO:0000259" key="2">
    <source>
        <dbReference type="PROSITE" id="PS50296"/>
    </source>
</evidence>
<dbReference type="PANTHER" id="PTHR12217">
    <property type="entry name" value="EUKARYOTIC TRANSLATION INITIATION FACTOR 2D"/>
    <property type="match status" value="1"/>
</dbReference>
<dbReference type="GO" id="GO:0001731">
    <property type="term" value="P:formation of translation preinitiation complex"/>
    <property type="evidence" value="ECO:0007669"/>
    <property type="project" value="InterPro"/>
</dbReference>
<dbReference type="PANTHER" id="PTHR12217:SF4">
    <property type="entry name" value="EUKARYOTIC TRANSLATION INITIATION FACTOR 2D"/>
    <property type="match status" value="1"/>
</dbReference>
<dbReference type="AlphaFoldDB" id="A0A2H6KCC2"/>
<feature type="region of interest" description="Disordered" evidence="1">
    <location>
        <begin position="74"/>
        <end position="171"/>
    </location>
</feature>
<comment type="caution">
    <text evidence="3">The sequence shown here is derived from an EMBL/GenBank/DDBJ whole genome shotgun (WGS) entry which is preliminary data.</text>
</comment>
<sequence>MRGAHLMVPGVLNWPCDIKPGSMAAVVIEGNPFPVAVGVYEGSFDERGNVRTSGRAMEILHYYSDGLWKMSSKAFPSGQAPTDETVEEQGENPSHSGNGESACPPQTPSNTSDGDVTNLQSDISPEIQNDSQQADATNTTAPEQSAESSCLQSENASAAEPDASSQGQDTKPAASIAFNTKLVDHVLRLCFLQTVHGITDAQLPMEISAFYSQMTADGTRLLATSKFKQLLKESDVWDDNISPEHSLQLISYRNSSFKKLVKMFQTWAKEGIIAMKDSRGTATVVNINRSHEAFLKFTPINLVHTKEAGTSKSDKVKVKRFLAFSASQRKAMAERGLNVQKEPMPLEQFKQFVIDHVTKEGDAILAFVNDATQYHQVLRGEEASAIRKGAVQPVTVTIEPRGNRKHITIVKGLFNFLFNVDESAVAEALRHKFASSVSVNNGVIMIQGKVEIKRELVEQFGLSQQHIQLH</sequence>
<dbReference type="InterPro" id="IPR048248">
    <property type="entry name" value="PUA_eIF2d-like"/>
</dbReference>
<evidence type="ECO:0000256" key="1">
    <source>
        <dbReference type="SAM" id="MobiDB-lite"/>
    </source>
</evidence>